<dbReference type="InterPro" id="IPR037351">
    <property type="entry name" value="Murr1"/>
</dbReference>
<dbReference type="PROSITE" id="PS51269">
    <property type="entry name" value="COMM"/>
    <property type="match status" value="1"/>
</dbReference>
<comment type="similarity">
    <text evidence="2">Belongs to the COMM domain-containing protein 1 family.</text>
</comment>
<evidence type="ECO:0000313" key="5">
    <source>
        <dbReference type="Proteomes" id="UP001195483"/>
    </source>
</evidence>
<proteinExistence type="inferred from homology"/>
<reference evidence="4" key="3">
    <citation type="submission" date="2023-05" db="EMBL/GenBank/DDBJ databases">
        <authorList>
            <person name="Smith C.H."/>
        </authorList>
    </citation>
    <scope>NUCLEOTIDE SEQUENCE</scope>
    <source>
        <strain evidence="4">CHS0354</strain>
        <tissue evidence="4">Mantle</tissue>
    </source>
</reference>
<dbReference type="GO" id="GO:0032434">
    <property type="term" value="P:regulation of proteasomal ubiquitin-dependent protein catabolic process"/>
    <property type="evidence" value="ECO:0007669"/>
    <property type="project" value="TreeGrafter"/>
</dbReference>
<reference evidence="4" key="1">
    <citation type="journal article" date="2021" name="Genome Biol. Evol.">
        <title>A High-Quality Reference Genome for a Parasitic Bivalve with Doubly Uniparental Inheritance (Bivalvia: Unionida).</title>
        <authorList>
            <person name="Smith C.H."/>
        </authorList>
    </citation>
    <scope>NUCLEOTIDE SEQUENCE</scope>
    <source>
        <strain evidence="4">CHS0354</strain>
    </source>
</reference>
<dbReference type="Pfam" id="PF07258">
    <property type="entry name" value="COMM_domain"/>
    <property type="match status" value="1"/>
</dbReference>
<dbReference type="GO" id="GO:2000009">
    <property type="term" value="P:negative regulation of protein localization to cell surface"/>
    <property type="evidence" value="ECO:0007669"/>
    <property type="project" value="TreeGrafter"/>
</dbReference>
<dbReference type="PANTHER" id="PTHR21199:SF1">
    <property type="entry name" value="COMM DOMAIN-CONTAINING PROTEIN 1"/>
    <property type="match status" value="1"/>
</dbReference>
<dbReference type="InterPro" id="IPR033776">
    <property type="entry name" value="COMMD1_N"/>
</dbReference>
<feature type="domain" description="COMM" evidence="3">
    <location>
        <begin position="115"/>
        <end position="188"/>
    </location>
</feature>
<dbReference type="AlphaFoldDB" id="A0AAE0S0X3"/>
<dbReference type="PANTHER" id="PTHR21199">
    <property type="entry name" value="COMM DOMAIN-CONTAINING PROTEIN 1"/>
    <property type="match status" value="1"/>
</dbReference>
<dbReference type="EMBL" id="JAEAOA010001664">
    <property type="protein sequence ID" value="KAK3583160.1"/>
    <property type="molecule type" value="Genomic_DNA"/>
</dbReference>
<dbReference type="Pfam" id="PF17221">
    <property type="entry name" value="COMMD1_N"/>
    <property type="match status" value="1"/>
</dbReference>
<evidence type="ECO:0000256" key="1">
    <source>
        <dbReference type="ARBA" id="ARBA00016551"/>
    </source>
</evidence>
<dbReference type="GO" id="GO:0031398">
    <property type="term" value="P:positive regulation of protein ubiquitination"/>
    <property type="evidence" value="ECO:0007669"/>
    <property type="project" value="TreeGrafter"/>
</dbReference>
<dbReference type="Proteomes" id="UP001195483">
    <property type="component" value="Unassembled WGS sequence"/>
</dbReference>
<gene>
    <name evidence="4" type="ORF">CHS0354_027573</name>
</gene>
<protein>
    <recommendedName>
        <fullName evidence="1">COMM domain-containing protein 1</fullName>
    </recommendedName>
</protein>
<dbReference type="GO" id="GO:0005768">
    <property type="term" value="C:endosome"/>
    <property type="evidence" value="ECO:0007669"/>
    <property type="project" value="TreeGrafter"/>
</dbReference>
<organism evidence="4 5">
    <name type="scientific">Potamilus streckersoni</name>
    <dbReference type="NCBI Taxonomy" id="2493646"/>
    <lineage>
        <taxon>Eukaryota</taxon>
        <taxon>Metazoa</taxon>
        <taxon>Spiralia</taxon>
        <taxon>Lophotrochozoa</taxon>
        <taxon>Mollusca</taxon>
        <taxon>Bivalvia</taxon>
        <taxon>Autobranchia</taxon>
        <taxon>Heteroconchia</taxon>
        <taxon>Palaeoheterodonta</taxon>
        <taxon>Unionida</taxon>
        <taxon>Unionoidea</taxon>
        <taxon>Unionidae</taxon>
        <taxon>Ambleminae</taxon>
        <taxon>Lampsilini</taxon>
        <taxon>Potamilus</taxon>
    </lineage>
</organism>
<evidence type="ECO:0000259" key="3">
    <source>
        <dbReference type="PROSITE" id="PS51269"/>
    </source>
</evidence>
<reference evidence="4" key="2">
    <citation type="journal article" date="2021" name="Genome Biol. Evol.">
        <title>Developing a high-quality reference genome for a parasitic bivalve with doubly uniparental inheritance (Bivalvia: Unionida).</title>
        <authorList>
            <person name="Smith C.H."/>
        </authorList>
    </citation>
    <scope>NUCLEOTIDE SEQUENCE</scope>
    <source>
        <strain evidence="4">CHS0354</strain>
        <tissue evidence="4">Mantle</tissue>
    </source>
</reference>
<sequence>MADDPKSLLGLLNGIAKRTYYNEVEITNEFLKSELYPDMQEEDFERLITKCTTLMKSMVSADMDLNQSEAFLTAQMNKKEHGITEEQAAVFRKFWKSHKNKIHESIIIRTTWNNTLKQVSWRIDLKSQARHIDQINTPTAIMELQVAKNGNGTEKDSSEVVRFEMDETKLSSVLRSMKEIEDEINKHCQQ</sequence>
<accession>A0AAE0S0X3</accession>
<keyword evidence="5" id="KW-1185">Reference proteome</keyword>
<comment type="caution">
    <text evidence="4">The sequence shown here is derived from an EMBL/GenBank/DDBJ whole genome shotgun (WGS) entry which is preliminary data.</text>
</comment>
<dbReference type="InterPro" id="IPR017920">
    <property type="entry name" value="COMM"/>
</dbReference>
<name>A0AAE0S0X3_9BIVA</name>
<dbReference type="GO" id="GO:1902306">
    <property type="term" value="P:negative regulation of sodium ion transmembrane transport"/>
    <property type="evidence" value="ECO:0007669"/>
    <property type="project" value="TreeGrafter"/>
</dbReference>
<evidence type="ECO:0000256" key="2">
    <source>
        <dbReference type="ARBA" id="ARBA00093455"/>
    </source>
</evidence>
<dbReference type="GO" id="GO:0055070">
    <property type="term" value="P:copper ion homeostasis"/>
    <property type="evidence" value="ECO:0007669"/>
    <property type="project" value="InterPro"/>
</dbReference>
<evidence type="ECO:0000313" key="4">
    <source>
        <dbReference type="EMBL" id="KAK3583160.1"/>
    </source>
</evidence>